<dbReference type="RefSeq" id="WP_109334747.1">
    <property type="nucleotide sequence ID" value="NZ_CP021354.1"/>
</dbReference>
<dbReference type="OrthoDB" id="4566632at2"/>
<feature type="transmembrane region" description="Helical" evidence="2">
    <location>
        <begin position="108"/>
        <end position="129"/>
    </location>
</feature>
<evidence type="ECO:0008006" key="5">
    <source>
        <dbReference type="Google" id="ProtNLM"/>
    </source>
</evidence>
<dbReference type="Proteomes" id="UP000245711">
    <property type="component" value="Chromosome"/>
</dbReference>
<organism evidence="3 4">
    <name type="scientific">Rhodococcus oxybenzonivorans</name>
    <dbReference type="NCBI Taxonomy" id="1990687"/>
    <lineage>
        <taxon>Bacteria</taxon>
        <taxon>Bacillati</taxon>
        <taxon>Actinomycetota</taxon>
        <taxon>Actinomycetes</taxon>
        <taxon>Mycobacteriales</taxon>
        <taxon>Nocardiaceae</taxon>
        <taxon>Rhodococcus</taxon>
    </lineage>
</organism>
<feature type="compositionally biased region" description="Polar residues" evidence="1">
    <location>
        <begin position="142"/>
        <end position="151"/>
    </location>
</feature>
<keyword evidence="4" id="KW-1185">Reference proteome</keyword>
<dbReference type="KEGG" id="roz:CBI38_30440"/>
<keyword evidence="2" id="KW-1133">Transmembrane helix</keyword>
<evidence type="ECO:0000313" key="4">
    <source>
        <dbReference type="Proteomes" id="UP000245711"/>
    </source>
</evidence>
<feature type="region of interest" description="Disordered" evidence="1">
    <location>
        <begin position="133"/>
        <end position="152"/>
    </location>
</feature>
<keyword evidence="2" id="KW-0812">Transmembrane</keyword>
<gene>
    <name evidence="3" type="ORF">CBI38_30440</name>
</gene>
<keyword evidence="2" id="KW-0472">Membrane</keyword>
<evidence type="ECO:0000256" key="1">
    <source>
        <dbReference type="SAM" id="MobiDB-lite"/>
    </source>
</evidence>
<sequence length="248" mass="25378">MATDDVGSSDGELPAPPYSADLLSDLHAGVLPESVSERLWPLVRNDPEAMEVISALDRVTEQLGALGRDHSVASPIPDDVADRIARALAEERESSVSRVVPLARRRRWAAVAGGAVAAAAAVVVAIAVVTPTSNPTDPPIASPSTSETSSGPAVLELDADLDAARLLTVIGSRQLGALENPEVLAECLRANGIEPSRTLLGSGEVRLDGAPGVLLLLAGPQPPQITALVVGNSCSATNPATMSVTDIG</sequence>
<evidence type="ECO:0000313" key="3">
    <source>
        <dbReference type="EMBL" id="AWK75233.1"/>
    </source>
</evidence>
<reference evidence="3 4" key="1">
    <citation type="submission" date="2017-05" db="EMBL/GenBank/DDBJ databases">
        <title>Isolation of Rhodococcus sp. S2-17 biodegrading of BP-3.</title>
        <authorList>
            <person name="Lee Y."/>
            <person name="Kim K.H."/>
            <person name="Chun B.H."/>
            <person name="Jung H.S."/>
            <person name="Jeon C.O."/>
        </authorList>
    </citation>
    <scope>NUCLEOTIDE SEQUENCE [LARGE SCALE GENOMIC DNA]</scope>
    <source>
        <strain evidence="3 4">S2-17</strain>
    </source>
</reference>
<dbReference type="EMBL" id="CP021354">
    <property type="protein sequence ID" value="AWK75233.1"/>
    <property type="molecule type" value="Genomic_DNA"/>
</dbReference>
<evidence type="ECO:0000256" key="2">
    <source>
        <dbReference type="SAM" id="Phobius"/>
    </source>
</evidence>
<dbReference type="AlphaFoldDB" id="A0A2S2C320"/>
<name>A0A2S2C320_9NOCA</name>
<accession>A0A2S2C320</accession>
<proteinExistence type="predicted"/>
<protein>
    <recommendedName>
        <fullName evidence="5">Anti-sigma-M factor RsmA</fullName>
    </recommendedName>
</protein>